<dbReference type="InterPro" id="IPR009057">
    <property type="entry name" value="Homeodomain-like_sf"/>
</dbReference>
<comment type="subcellular location">
    <subcellularLocation>
        <location evidence="2">Membrane</location>
        <topology evidence="2">Multi-pass membrane protein</topology>
    </subcellularLocation>
    <subcellularLocation>
        <location evidence="1 11 12">Nucleus</location>
    </subcellularLocation>
</comment>
<evidence type="ECO:0000256" key="4">
    <source>
        <dbReference type="ARBA" id="ARBA00022597"/>
    </source>
</evidence>
<keyword evidence="7 11" id="KW-0238">DNA-binding</keyword>
<dbReference type="GO" id="GO:0003677">
    <property type="term" value="F:DNA binding"/>
    <property type="evidence" value="ECO:0007669"/>
    <property type="project" value="UniProtKB-UniRule"/>
</dbReference>
<evidence type="ECO:0000259" key="14">
    <source>
        <dbReference type="PROSITE" id="PS50071"/>
    </source>
</evidence>
<dbReference type="InterPro" id="IPR007271">
    <property type="entry name" value="Nuc_sug_transpt"/>
</dbReference>
<comment type="similarity">
    <text evidence="3">Belongs to the nucleotide-sugar transporter family. SLC35A subfamily.</text>
</comment>
<dbReference type="CDD" id="cd00086">
    <property type="entry name" value="homeodomain"/>
    <property type="match status" value="1"/>
</dbReference>
<dbReference type="InterPro" id="IPR000047">
    <property type="entry name" value="HTH_motif"/>
</dbReference>
<feature type="transmembrane region" description="Helical" evidence="13">
    <location>
        <begin position="270"/>
        <end position="288"/>
    </location>
</feature>
<dbReference type="PANTHER" id="PTHR13146">
    <property type="match status" value="1"/>
</dbReference>
<dbReference type="Proteomes" id="UP000055024">
    <property type="component" value="Unassembled WGS sequence"/>
</dbReference>
<dbReference type="GO" id="GO:0000981">
    <property type="term" value="F:DNA-binding transcription factor activity, RNA polymerase II-specific"/>
    <property type="evidence" value="ECO:0007669"/>
    <property type="project" value="InterPro"/>
</dbReference>
<dbReference type="SMART" id="SM00389">
    <property type="entry name" value="HOX"/>
    <property type="match status" value="1"/>
</dbReference>
<keyword evidence="4" id="KW-0762">Sugar transport</keyword>
<evidence type="ECO:0000256" key="8">
    <source>
        <dbReference type="ARBA" id="ARBA00023136"/>
    </source>
</evidence>
<keyword evidence="16" id="KW-1185">Reference proteome</keyword>
<dbReference type="Pfam" id="PF00046">
    <property type="entry name" value="Homeodomain"/>
    <property type="match status" value="1"/>
</dbReference>
<evidence type="ECO:0000256" key="12">
    <source>
        <dbReference type="RuleBase" id="RU000682"/>
    </source>
</evidence>
<feature type="transmembrane region" description="Helical" evidence="13">
    <location>
        <begin position="239"/>
        <end position="258"/>
    </location>
</feature>
<dbReference type="AlphaFoldDB" id="A0A0V1I0E8"/>
<dbReference type="PANTHER" id="PTHR13146:SF0">
    <property type="entry name" value="SOLUTE CARRIER FAMILY 35 MEMBER F6"/>
    <property type="match status" value="1"/>
</dbReference>
<evidence type="ECO:0000256" key="5">
    <source>
        <dbReference type="ARBA" id="ARBA00022692"/>
    </source>
</evidence>
<evidence type="ECO:0000313" key="15">
    <source>
        <dbReference type="EMBL" id="KRZ16346.1"/>
    </source>
</evidence>
<protein>
    <submittedName>
        <fullName evidence="15">Solute carrier family 35 member F6</fullName>
    </submittedName>
</protein>
<dbReference type="InterPro" id="IPR017970">
    <property type="entry name" value="Homeobox_CS"/>
</dbReference>
<dbReference type="PROSITE" id="PS00027">
    <property type="entry name" value="HOMEOBOX_1"/>
    <property type="match status" value="1"/>
</dbReference>
<comment type="caution">
    <text evidence="15">The sequence shown here is derived from an EMBL/GenBank/DDBJ whole genome shotgun (WGS) entry which is preliminary data.</text>
</comment>
<feature type="transmembrane region" description="Helical" evidence="13">
    <location>
        <begin position="481"/>
        <end position="500"/>
    </location>
</feature>
<keyword evidence="10 11" id="KW-0539">Nucleus</keyword>
<accession>A0A0V1I0E8</accession>
<keyword evidence="5 13" id="KW-0812">Transmembrane</keyword>
<feature type="transmembrane region" description="Helical" evidence="13">
    <location>
        <begin position="340"/>
        <end position="359"/>
    </location>
</feature>
<evidence type="ECO:0000256" key="13">
    <source>
        <dbReference type="SAM" id="Phobius"/>
    </source>
</evidence>
<evidence type="ECO:0000313" key="16">
    <source>
        <dbReference type="Proteomes" id="UP000055024"/>
    </source>
</evidence>
<dbReference type="GO" id="GO:0015165">
    <property type="term" value="F:pyrimidine nucleotide-sugar transmembrane transporter activity"/>
    <property type="evidence" value="ECO:0007669"/>
    <property type="project" value="InterPro"/>
</dbReference>
<dbReference type="Pfam" id="PF04142">
    <property type="entry name" value="Nuc_sug_transp"/>
    <property type="match status" value="1"/>
</dbReference>
<evidence type="ECO:0000256" key="6">
    <source>
        <dbReference type="ARBA" id="ARBA00022989"/>
    </source>
</evidence>
<evidence type="ECO:0000256" key="11">
    <source>
        <dbReference type="PROSITE-ProRule" id="PRU00108"/>
    </source>
</evidence>
<evidence type="ECO:0000256" key="10">
    <source>
        <dbReference type="ARBA" id="ARBA00023242"/>
    </source>
</evidence>
<dbReference type="SUPFAM" id="SSF46689">
    <property type="entry name" value="Homeodomain-like"/>
    <property type="match status" value="1"/>
</dbReference>
<dbReference type="Gene3D" id="1.10.10.60">
    <property type="entry name" value="Homeodomain-like"/>
    <property type="match status" value="1"/>
</dbReference>
<dbReference type="PRINTS" id="PR00031">
    <property type="entry name" value="HTHREPRESSR"/>
</dbReference>
<dbReference type="EMBL" id="JYDP01000012">
    <property type="protein sequence ID" value="KRZ16346.1"/>
    <property type="molecule type" value="Genomic_DNA"/>
</dbReference>
<dbReference type="PRINTS" id="PR00024">
    <property type="entry name" value="HOMEOBOX"/>
</dbReference>
<evidence type="ECO:0000256" key="1">
    <source>
        <dbReference type="ARBA" id="ARBA00004123"/>
    </source>
</evidence>
<gene>
    <name evidence="15" type="primary">SLC35F6</name>
    <name evidence="15" type="ORF">T11_18265</name>
</gene>
<feature type="transmembrane region" description="Helical" evidence="13">
    <location>
        <begin position="189"/>
        <end position="209"/>
    </location>
</feature>
<keyword evidence="8 13" id="KW-0472">Membrane</keyword>
<proteinExistence type="inferred from homology"/>
<evidence type="ECO:0000256" key="9">
    <source>
        <dbReference type="ARBA" id="ARBA00023155"/>
    </source>
</evidence>
<dbReference type="InterPro" id="IPR037185">
    <property type="entry name" value="EmrE-like"/>
</dbReference>
<dbReference type="OrthoDB" id="6159439at2759"/>
<feature type="transmembrane region" description="Helical" evidence="13">
    <location>
        <begin position="371"/>
        <end position="396"/>
    </location>
</feature>
<reference evidence="15 16" key="1">
    <citation type="submission" date="2015-01" db="EMBL/GenBank/DDBJ databases">
        <title>Evolution of Trichinella species and genotypes.</title>
        <authorList>
            <person name="Korhonen P.K."/>
            <person name="Edoardo P."/>
            <person name="Giuseppe L.R."/>
            <person name="Gasser R.B."/>
        </authorList>
    </citation>
    <scope>NUCLEOTIDE SEQUENCE [LARGE SCALE GENOMIC DNA]</scope>
    <source>
        <strain evidence="15">ISS1029</strain>
    </source>
</reference>
<dbReference type="FunFam" id="1.10.10.60:FF:000553">
    <property type="entry name" value="Homeobox protein ceh-5"/>
    <property type="match status" value="1"/>
</dbReference>
<feature type="domain" description="Homeobox" evidence="14">
    <location>
        <begin position="66"/>
        <end position="126"/>
    </location>
</feature>
<evidence type="ECO:0000256" key="2">
    <source>
        <dbReference type="ARBA" id="ARBA00004141"/>
    </source>
</evidence>
<evidence type="ECO:0000256" key="3">
    <source>
        <dbReference type="ARBA" id="ARBA00009976"/>
    </source>
</evidence>
<organism evidence="15 16">
    <name type="scientific">Trichinella zimbabwensis</name>
    <dbReference type="NCBI Taxonomy" id="268475"/>
    <lineage>
        <taxon>Eukaryota</taxon>
        <taxon>Metazoa</taxon>
        <taxon>Ecdysozoa</taxon>
        <taxon>Nematoda</taxon>
        <taxon>Enoplea</taxon>
        <taxon>Dorylaimia</taxon>
        <taxon>Trichinellida</taxon>
        <taxon>Trichinellidae</taxon>
        <taxon>Trichinella</taxon>
    </lineage>
</organism>
<keyword evidence="6 13" id="KW-1133">Transmembrane helix</keyword>
<dbReference type="InterPro" id="IPR001356">
    <property type="entry name" value="HD"/>
</dbReference>
<feature type="non-terminal residue" evidence="15">
    <location>
        <position position="1"/>
    </location>
</feature>
<feature type="transmembrane region" description="Helical" evidence="13">
    <location>
        <begin position="424"/>
        <end position="443"/>
    </location>
</feature>
<dbReference type="InterPro" id="IPR020479">
    <property type="entry name" value="HD_metazoa"/>
</dbReference>
<dbReference type="GO" id="GO:0005634">
    <property type="term" value="C:nucleus"/>
    <property type="evidence" value="ECO:0007669"/>
    <property type="project" value="UniProtKB-SubCell"/>
</dbReference>
<keyword evidence="9 11" id="KW-0371">Homeobox</keyword>
<dbReference type="GO" id="GO:0000139">
    <property type="term" value="C:Golgi membrane"/>
    <property type="evidence" value="ECO:0007669"/>
    <property type="project" value="InterPro"/>
</dbReference>
<name>A0A0V1I0E8_9BILA</name>
<evidence type="ECO:0000256" key="7">
    <source>
        <dbReference type="ARBA" id="ARBA00023125"/>
    </source>
</evidence>
<dbReference type="PROSITE" id="PS50071">
    <property type="entry name" value="HOMEOBOX_2"/>
    <property type="match status" value="1"/>
</dbReference>
<feature type="DNA-binding region" description="Homeobox" evidence="11">
    <location>
        <begin position="68"/>
        <end position="127"/>
    </location>
</feature>
<dbReference type="SUPFAM" id="SSF103481">
    <property type="entry name" value="Multidrug resistance efflux transporter EmrE"/>
    <property type="match status" value="1"/>
</dbReference>
<sequence length="543" mass="62032">LYLLSDISDMEVTKFEKESLCNSVAIKQEQAAMKTNLLPEYCRVLRFTDSSGKVKELVFPRGLDLDRPKRPRTTFSENQLDTLEQMFQRNQYLIGSERAELAEKLGLSETQVKVWFQNRRTKCRKTKSSNNHSSHCKNALSQVIMPIHAQYFQPSLKSESDSHTDSNWKNVSRWMDETYALERKFYHPYMQVLFSFVGESLCLVWFCAVEGVKKFKNKKFNKKSLESTANNTQLFEAKYMMLFIPAALDYIATSLNFISLTMTSAGSYQMLRGSVIIFTGLLSVGFLGRSLSMAKVCGILLVTCGLLTVGSADEIQQTNSNQNPSDNVPADWNRVKSGNYLCDILVIIAQVIKAIQLTYEEYFIIKYDVSPLVMLCIEGPFGVLLSTAFCIGFYFVKASPILTNDPDGHLENPMEMFNQILDNCILLVPIILFIFTYAASSFFGTTVMKRYGATTRQVVDAARTFSVWMVSIFCKWQTFNIIQLVGFFIVMLGIGFYHEFKITYCIKRMKEMLSKTNTFEEKSSLTESLPLQSHYQSVFQMKT</sequence>
<keyword evidence="4" id="KW-0813">Transport</keyword>